<evidence type="ECO:0000313" key="2">
    <source>
        <dbReference type="Proteomes" id="UP000254893"/>
    </source>
</evidence>
<accession>A0A380CHD7</accession>
<dbReference type="AlphaFoldDB" id="A0A380CHD7"/>
<protein>
    <submittedName>
        <fullName evidence="1">Uncharacterized protein</fullName>
    </submittedName>
</protein>
<dbReference type="Proteomes" id="UP000254893">
    <property type="component" value="Unassembled WGS sequence"/>
</dbReference>
<gene>
    <name evidence="1" type="ORF">NCTC11388_02821</name>
</gene>
<name>A0A380CHD7_SPHSI</name>
<organism evidence="1 2">
    <name type="scientific">Sphingobacterium spiritivorum</name>
    <name type="common">Flavobacterium spiritivorum</name>
    <dbReference type="NCBI Taxonomy" id="258"/>
    <lineage>
        <taxon>Bacteria</taxon>
        <taxon>Pseudomonadati</taxon>
        <taxon>Bacteroidota</taxon>
        <taxon>Sphingobacteriia</taxon>
        <taxon>Sphingobacteriales</taxon>
        <taxon>Sphingobacteriaceae</taxon>
        <taxon>Sphingobacterium</taxon>
    </lineage>
</organism>
<reference evidence="1 2" key="1">
    <citation type="submission" date="2018-06" db="EMBL/GenBank/DDBJ databases">
        <authorList>
            <consortium name="Pathogen Informatics"/>
            <person name="Doyle S."/>
        </authorList>
    </citation>
    <scope>NUCLEOTIDE SEQUENCE [LARGE SCALE GENOMIC DNA]</scope>
    <source>
        <strain evidence="1 2">NCTC11388</strain>
    </source>
</reference>
<sequence>MADEHVKKKLIELEPYPSDQKIKSDDMIYVWNTDSAKLQKANVNQMPFGSGGGGGGVTTLVGSPFKVSLGDDQVTIEGANTIISDVRLLGKKDYPISTTQLQNATFRKGEVAYNEIDGTVSILDFRLNAGEEVVLYPDGMQGSGGGGGNLQPIMDRLTEIESIVSVFKPTVSGANYARIWWEGGLPLPVGWEEVKEWRDYVPLAVAPEDAGKVYGSNSVTLKSNQQGSFGVKAVSDRSAGSSRNNTIWNLSFLSNGIWRMLTGGSGANVDIGPITVNLSDASTPIDIRPKSKGGMWIKYVGG</sequence>
<evidence type="ECO:0000313" key="1">
    <source>
        <dbReference type="EMBL" id="SUJ19038.1"/>
    </source>
</evidence>
<proteinExistence type="predicted"/>
<dbReference type="EMBL" id="UGYW01000002">
    <property type="protein sequence ID" value="SUJ19038.1"/>
    <property type="molecule type" value="Genomic_DNA"/>
</dbReference>